<feature type="compositionally biased region" description="Basic residues" evidence="2">
    <location>
        <begin position="49"/>
        <end position="58"/>
    </location>
</feature>
<reference evidence="3" key="1">
    <citation type="submission" date="2019-03" db="EMBL/GenBank/DDBJ databases">
        <title>Long read genome sequence of the mycoparasitic Pythium oligandrum ATCC 38472 isolated from sugarbeet rhizosphere.</title>
        <authorList>
            <person name="Gaulin E."/>
        </authorList>
    </citation>
    <scope>NUCLEOTIDE SEQUENCE</scope>
    <source>
        <strain evidence="3">ATCC 38472_TT</strain>
    </source>
</reference>
<accession>A0A8K1FCA5</accession>
<feature type="region of interest" description="Disordered" evidence="2">
    <location>
        <begin position="23"/>
        <end position="60"/>
    </location>
</feature>
<evidence type="ECO:0008006" key="5">
    <source>
        <dbReference type="Google" id="ProtNLM"/>
    </source>
</evidence>
<sequence length="423" mass="48445">MELLDDEATLAAVVTFLDEFDANDGASTRNQTTRCSSTAQPSGEARQSPQKKRQRTKRTQFGVAHIVNRNRARDRDKRELLQLREESEALSAQLKLLLSQAKTQHRHQESSPLALVWKNVAQRHGKRRKEAEEENRSLREQVVERHKVLQSMYRFIQRQLEKNQHPMRGHVPWASLDKRNMREESMRVYVELGIGLRSLYEATDGWIHRMTTMNHSLSELAAQTHEDARVHSLSPVQMALDMETARVCPFRFDAFSQAYWGLGINSYCTQYDSFREKTEMDGHETVFHGQFFEGSTNGIQVGMHAHILIQRRLEEDRVVVVISSQAESIFVNGQKIPGIKLTEQHWNVFTPPSKDKKEAIPSESCIMQTFGTMTVDVSAVPATSKTLLLLLTEYLKRRAHTTLEAALTLVEEQLLLQSSPVVQ</sequence>
<dbReference type="Proteomes" id="UP000794436">
    <property type="component" value="Unassembled WGS sequence"/>
</dbReference>
<name>A0A8K1FCA5_PYTOL</name>
<feature type="compositionally biased region" description="Polar residues" evidence="2">
    <location>
        <begin position="25"/>
        <end position="48"/>
    </location>
</feature>
<evidence type="ECO:0000256" key="2">
    <source>
        <dbReference type="SAM" id="MobiDB-lite"/>
    </source>
</evidence>
<comment type="caution">
    <text evidence="3">The sequence shown here is derived from an EMBL/GenBank/DDBJ whole genome shotgun (WGS) entry which is preliminary data.</text>
</comment>
<evidence type="ECO:0000313" key="3">
    <source>
        <dbReference type="EMBL" id="TMW58110.1"/>
    </source>
</evidence>
<organism evidence="3 4">
    <name type="scientific">Pythium oligandrum</name>
    <name type="common">Mycoparasitic fungus</name>
    <dbReference type="NCBI Taxonomy" id="41045"/>
    <lineage>
        <taxon>Eukaryota</taxon>
        <taxon>Sar</taxon>
        <taxon>Stramenopiles</taxon>
        <taxon>Oomycota</taxon>
        <taxon>Peronosporomycetes</taxon>
        <taxon>Pythiales</taxon>
        <taxon>Pythiaceae</taxon>
        <taxon>Pythium</taxon>
    </lineage>
</organism>
<dbReference type="OrthoDB" id="124765at2759"/>
<feature type="coiled-coil region" evidence="1">
    <location>
        <begin position="73"/>
        <end position="141"/>
    </location>
</feature>
<proteinExistence type="predicted"/>
<keyword evidence="4" id="KW-1185">Reference proteome</keyword>
<evidence type="ECO:0000313" key="4">
    <source>
        <dbReference type="Proteomes" id="UP000794436"/>
    </source>
</evidence>
<keyword evidence="1" id="KW-0175">Coiled coil</keyword>
<dbReference type="EMBL" id="SPLM01000112">
    <property type="protein sequence ID" value="TMW58110.1"/>
    <property type="molecule type" value="Genomic_DNA"/>
</dbReference>
<evidence type="ECO:0000256" key="1">
    <source>
        <dbReference type="SAM" id="Coils"/>
    </source>
</evidence>
<dbReference type="AlphaFoldDB" id="A0A8K1FCA5"/>
<gene>
    <name evidence="3" type="ORF">Poli38472_011698</name>
</gene>
<protein>
    <recommendedName>
        <fullName evidence="5">M96 mating-specific protein family</fullName>
    </recommendedName>
</protein>